<feature type="compositionally biased region" description="Low complexity" evidence="9">
    <location>
        <begin position="107"/>
        <end position="139"/>
    </location>
</feature>
<comment type="caution">
    <text evidence="8">As this protein does not have any detectable helicase domains, it probably does not have helicase activity.</text>
</comment>
<organism evidence="11 12">
    <name type="scientific">Cryptosporangium minutisporangium</name>
    <dbReference type="NCBI Taxonomy" id="113569"/>
    <lineage>
        <taxon>Bacteria</taxon>
        <taxon>Bacillati</taxon>
        <taxon>Actinomycetota</taxon>
        <taxon>Actinomycetes</taxon>
        <taxon>Cryptosporangiales</taxon>
        <taxon>Cryptosporangiaceae</taxon>
        <taxon>Cryptosporangium</taxon>
    </lineage>
</organism>
<sequence length="823" mass="85235">MTLLDAEPVEPEGSAGSARPAAPRRPAAPADEAALPLDLGSAGSARSGGGRSAAPRRPAGPVARRPAERREDAALPLDFAPDEPPADAEPSTPPPAEPPAPVPPGTAAPGTAPAAAPDTAAPDAAAPEGAADGKPAGKPAAKKKRAAKAKGAREPAEELPVARVCVDLPLPHLDRPFDYLVPSDLAGTAVVGGRVRVRFSGQLVDGYVLERVASSEHTGKLAYLDRALSAEPVLTPEIARLARAVADRSAGTLADVLRLAIPPRHARAESAARRAGDVLPVDAQGRPEPPHDGFGRYRGGPAYLRALAAGRSPRAVLAALPGEDWPRRIAEAVAATLASGRGAVAVVPDARDLDRLDAALADVLGPGRHTTLAASLGPEERYRRWLAVRRGEVQAVAGTRAAGFAPVADLGLAVLWDDGDDLHAEPRAPYCHAREVLLVRTRLADAGLLLGGFARTAEAQLLLETGWAKPLEADREVVRAAAPRVVPVGDDRDLAADPTASAARLPTVAWRAAREALAADAPVLVQVPRRGYVPSVACGRCRRPARCTTCSGPLELRGRDGSGDGDVPSCRWCGHLAGGWACPDCGHRGLRASVLGARRTAEELGRAFPGIPVRTSGRDGVLTEVGAGAALVIATPGAEPVAEGGYGAALLLDTWALLNRADLRASEEALRRWANAVALVRPARVGGRVVIAADGAVPAVQALLRWDPEWHAARELADRTELGFPPAVRMASVTGSPDAVADLLRLTDLPAEAEVLGPVPIPPPPRAGSRAGAEDEELERALVRSPRSLGPALATALRDAASVRSAHKAPQPVRIQVDPLDLL</sequence>
<evidence type="ECO:0000256" key="5">
    <source>
        <dbReference type="ARBA" id="ARBA00022833"/>
    </source>
</evidence>
<feature type="region of interest" description="Disordered" evidence="9">
    <location>
        <begin position="755"/>
        <end position="786"/>
    </location>
</feature>
<evidence type="ECO:0000313" key="12">
    <source>
        <dbReference type="Proteomes" id="UP001501676"/>
    </source>
</evidence>
<feature type="binding site" evidence="8">
    <location>
        <position position="547"/>
    </location>
    <ligand>
        <name>Zn(2+)</name>
        <dbReference type="ChEBI" id="CHEBI:29105"/>
        <label>2</label>
    </ligand>
</feature>
<comment type="caution">
    <text evidence="11">The sequence shown here is derived from an EMBL/GenBank/DDBJ whole genome shotgun (WGS) entry which is preliminary data.</text>
</comment>
<comment type="subunit">
    <text evidence="8">Component of the replication restart primosome.</text>
</comment>
<dbReference type="InterPro" id="IPR042115">
    <property type="entry name" value="PriA_3primeBD_sf"/>
</dbReference>
<keyword evidence="3 8" id="KW-0479">Metal-binding</keyword>
<feature type="compositionally biased region" description="Pro residues" evidence="9">
    <location>
        <begin position="91"/>
        <end position="106"/>
    </location>
</feature>
<dbReference type="InterPro" id="IPR005259">
    <property type="entry name" value="PriA"/>
</dbReference>
<evidence type="ECO:0000256" key="1">
    <source>
        <dbReference type="ARBA" id="ARBA00022515"/>
    </source>
</evidence>
<dbReference type="Gene3D" id="3.40.50.300">
    <property type="entry name" value="P-loop containing nucleotide triphosphate hydrolases"/>
    <property type="match status" value="1"/>
</dbReference>
<evidence type="ECO:0000256" key="3">
    <source>
        <dbReference type="ARBA" id="ARBA00022723"/>
    </source>
</evidence>
<keyword evidence="6 8" id="KW-0067">ATP-binding</keyword>
<feature type="region of interest" description="Disordered" evidence="9">
    <location>
        <begin position="1"/>
        <end position="158"/>
    </location>
</feature>
<dbReference type="InterPro" id="IPR027417">
    <property type="entry name" value="P-loop_NTPase"/>
</dbReference>
<evidence type="ECO:0000256" key="4">
    <source>
        <dbReference type="ARBA" id="ARBA00022741"/>
    </source>
</evidence>
<name>A0ABP6SR14_9ACTN</name>
<dbReference type="NCBIfam" id="NF011452">
    <property type="entry name" value="PRK14873.1-2"/>
    <property type="match status" value="1"/>
</dbReference>
<accession>A0ABP6SR14</accession>
<keyword evidence="12" id="KW-1185">Reference proteome</keyword>
<evidence type="ECO:0000256" key="8">
    <source>
        <dbReference type="HAMAP-Rule" id="MF_00983"/>
    </source>
</evidence>
<evidence type="ECO:0000256" key="9">
    <source>
        <dbReference type="SAM" id="MobiDB-lite"/>
    </source>
</evidence>
<dbReference type="PANTHER" id="PTHR30580">
    <property type="entry name" value="PRIMOSOMAL PROTEIN N"/>
    <property type="match status" value="1"/>
</dbReference>
<comment type="function">
    <text evidence="8">Initiates the restart of stalled replication forks, which reloads the replicative helicase on sites other than the origin of replication. Recognizes and binds to abandoned replication forks and remodels them to uncover a helicase loading site. Promotes assembly of the primosome at these replication forks.</text>
</comment>
<feature type="binding site" evidence="8">
    <location>
        <position position="585"/>
    </location>
    <ligand>
        <name>Zn(2+)</name>
        <dbReference type="ChEBI" id="CHEBI:29105"/>
        <label>1</label>
    </ligand>
</feature>
<proteinExistence type="inferred from homology"/>
<comment type="cofactor">
    <cofactor evidence="8">
        <name>Zn(2+)</name>
        <dbReference type="ChEBI" id="CHEBI:29105"/>
    </cofactor>
    <text evidence="8">Binds 2 zinc ions per subunit.</text>
</comment>
<keyword evidence="1 8" id="KW-0639">Primosome</keyword>
<feature type="binding site" evidence="8">
    <location>
        <position position="573"/>
    </location>
    <ligand>
        <name>Zn(2+)</name>
        <dbReference type="ChEBI" id="CHEBI:29105"/>
        <label>2</label>
    </ligand>
</feature>
<dbReference type="Gene3D" id="3.40.1440.60">
    <property type="entry name" value="PriA, 3(prime) DNA-binding domain"/>
    <property type="match status" value="1"/>
</dbReference>
<feature type="compositionally biased region" description="Low complexity" evidence="9">
    <location>
        <begin position="52"/>
        <end position="64"/>
    </location>
</feature>
<evidence type="ECO:0000256" key="6">
    <source>
        <dbReference type="ARBA" id="ARBA00022840"/>
    </source>
</evidence>
<protein>
    <recommendedName>
        <fullName evidence="8">Probable replication restart protein PriA</fullName>
    </recommendedName>
    <alternativeName>
        <fullName evidence="8">Putative ATP-dependent DNA helicase PriA</fullName>
    </alternativeName>
</protein>
<keyword evidence="2 8" id="KW-0235">DNA replication</keyword>
<feature type="domain" description="Primosomal protein N' 3' DNA-binding" evidence="10">
    <location>
        <begin position="163"/>
        <end position="262"/>
    </location>
</feature>
<feature type="binding site" evidence="8">
    <location>
        <position position="570"/>
    </location>
    <ligand>
        <name>Zn(2+)</name>
        <dbReference type="ChEBI" id="CHEBI:29105"/>
        <label>2</label>
    </ligand>
</feature>
<gene>
    <name evidence="8" type="primary">priA</name>
    <name evidence="11" type="ORF">GCM10020369_06020</name>
</gene>
<feature type="binding site" evidence="8">
    <location>
        <position position="541"/>
    </location>
    <ligand>
        <name>Zn(2+)</name>
        <dbReference type="ChEBI" id="CHEBI:29105"/>
        <label>1</label>
    </ligand>
</feature>
<evidence type="ECO:0000313" key="11">
    <source>
        <dbReference type="EMBL" id="GAA3382780.1"/>
    </source>
</evidence>
<feature type="binding site" evidence="8">
    <location>
        <position position="582"/>
    </location>
    <ligand>
        <name>Zn(2+)</name>
        <dbReference type="ChEBI" id="CHEBI:29105"/>
        <label>1</label>
    </ligand>
</feature>
<dbReference type="InterPro" id="IPR041222">
    <property type="entry name" value="PriA_3primeBD"/>
</dbReference>
<keyword evidence="7 8" id="KW-0238">DNA-binding</keyword>
<feature type="binding site" evidence="8">
    <location>
        <position position="538"/>
    </location>
    <ligand>
        <name>Zn(2+)</name>
        <dbReference type="ChEBI" id="CHEBI:29105"/>
        <label>1</label>
    </ligand>
</feature>
<reference evidence="12" key="1">
    <citation type="journal article" date="2019" name="Int. J. Syst. Evol. Microbiol.">
        <title>The Global Catalogue of Microorganisms (GCM) 10K type strain sequencing project: providing services to taxonomists for standard genome sequencing and annotation.</title>
        <authorList>
            <consortium name="The Broad Institute Genomics Platform"/>
            <consortium name="The Broad Institute Genome Sequencing Center for Infectious Disease"/>
            <person name="Wu L."/>
            <person name="Ma J."/>
        </authorList>
    </citation>
    <scope>NUCLEOTIDE SEQUENCE [LARGE SCALE GENOMIC DNA]</scope>
    <source>
        <strain evidence="12">JCM 9458</strain>
    </source>
</reference>
<keyword evidence="5 8" id="KW-0862">Zinc</keyword>
<comment type="similarity">
    <text evidence="8">Belongs to the helicase family. PriA subfamily.</text>
</comment>
<dbReference type="HAMAP" id="MF_00983">
    <property type="entry name" value="PriA"/>
    <property type="match status" value="1"/>
</dbReference>
<feature type="binding site" evidence="8">
    <location>
        <position position="550"/>
    </location>
    <ligand>
        <name>Zn(2+)</name>
        <dbReference type="ChEBI" id="CHEBI:29105"/>
        <label>2</label>
    </ligand>
</feature>
<evidence type="ECO:0000256" key="2">
    <source>
        <dbReference type="ARBA" id="ARBA00022705"/>
    </source>
</evidence>
<keyword evidence="4 8" id="KW-0547">Nucleotide-binding</keyword>
<dbReference type="EMBL" id="BAAAYN010000004">
    <property type="protein sequence ID" value="GAA3382780.1"/>
    <property type="molecule type" value="Genomic_DNA"/>
</dbReference>
<evidence type="ECO:0000256" key="7">
    <source>
        <dbReference type="ARBA" id="ARBA00023125"/>
    </source>
</evidence>
<dbReference type="Pfam" id="PF17764">
    <property type="entry name" value="PriA_3primeBD"/>
    <property type="match status" value="1"/>
</dbReference>
<dbReference type="RefSeq" id="WP_345726382.1">
    <property type="nucleotide sequence ID" value="NZ_BAAAYN010000004.1"/>
</dbReference>
<dbReference type="PANTHER" id="PTHR30580:SF0">
    <property type="entry name" value="PRIMOSOMAL PROTEIN N"/>
    <property type="match status" value="1"/>
</dbReference>
<evidence type="ECO:0000259" key="10">
    <source>
        <dbReference type="Pfam" id="PF17764"/>
    </source>
</evidence>
<feature type="compositionally biased region" description="Basic residues" evidence="9">
    <location>
        <begin position="140"/>
        <end position="150"/>
    </location>
</feature>
<feature type="compositionally biased region" description="Low complexity" evidence="9">
    <location>
        <begin position="11"/>
        <end position="45"/>
    </location>
</feature>
<dbReference type="Proteomes" id="UP001501676">
    <property type="component" value="Unassembled WGS sequence"/>
</dbReference>